<evidence type="ECO:0000313" key="2">
    <source>
        <dbReference type="EMBL" id="GMR38288.1"/>
    </source>
</evidence>
<gene>
    <name evidence="2" type="ORF">PMAYCL1PPCAC_08483</name>
    <name evidence="3" type="ORF">PMAYCL1PPCAC_08485</name>
</gene>
<dbReference type="EMBL" id="BTRK01000002">
    <property type="protein sequence ID" value="GMR38288.1"/>
    <property type="molecule type" value="Genomic_DNA"/>
</dbReference>
<reference evidence="4" key="1">
    <citation type="submission" date="2022-10" db="EMBL/GenBank/DDBJ databases">
        <title>Genome assembly of Pristionchus species.</title>
        <authorList>
            <person name="Yoshida K."/>
            <person name="Sommer R.J."/>
        </authorList>
    </citation>
    <scope>NUCLEOTIDE SEQUENCE [LARGE SCALE GENOMIC DNA]</scope>
    <source>
        <strain evidence="4">RS5460</strain>
    </source>
</reference>
<evidence type="ECO:0000313" key="3">
    <source>
        <dbReference type="EMBL" id="GMR38290.1"/>
    </source>
</evidence>
<name>A0AAN4ZIF9_9BILA</name>
<protein>
    <submittedName>
        <fullName evidence="3">Uncharacterized protein</fullName>
    </submittedName>
</protein>
<dbReference type="EMBL" id="BTRK01000002">
    <property type="protein sequence ID" value="GMR38290.1"/>
    <property type="molecule type" value="Genomic_DNA"/>
</dbReference>
<accession>A0AAN4ZIF9</accession>
<organism evidence="3 4">
    <name type="scientific">Pristionchus mayeri</name>
    <dbReference type="NCBI Taxonomy" id="1317129"/>
    <lineage>
        <taxon>Eukaryota</taxon>
        <taxon>Metazoa</taxon>
        <taxon>Ecdysozoa</taxon>
        <taxon>Nematoda</taxon>
        <taxon>Chromadorea</taxon>
        <taxon>Rhabditida</taxon>
        <taxon>Rhabditina</taxon>
        <taxon>Diplogasteromorpha</taxon>
        <taxon>Diplogasteroidea</taxon>
        <taxon>Neodiplogasteridae</taxon>
        <taxon>Pristionchus</taxon>
    </lineage>
</organism>
<feature type="region of interest" description="Disordered" evidence="1">
    <location>
        <begin position="10"/>
        <end position="33"/>
    </location>
</feature>
<evidence type="ECO:0000256" key="1">
    <source>
        <dbReference type="SAM" id="MobiDB-lite"/>
    </source>
</evidence>
<dbReference type="Proteomes" id="UP001328107">
    <property type="component" value="Unassembled WGS sequence"/>
</dbReference>
<reference evidence="3" key="2">
    <citation type="submission" date="2023-06" db="EMBL/GenBank/DDBJ databases">
        <title>Genome assembly of Pristionchus species.</title>
        <authorList>
            <person name="Yoshida K."/>
            <person name="Sommer R.J."/>
        </authorList>
    </citation>
    <scope>NUCLEOTIDE SEQUENCE</scope>
    <source>
        <strain evidence="3 4">RS5460</strain>
    </source>
</reference>
<comment type="caution">
    <text evidence="3">The sequence shown here is derived from an EMBL/GenBank/DDBJ whole genome shotgun (WGS) entry which is preliminary data.</text>
</comment>
<sequence>DCPLHNKYFVEPSSQMEGSADTGYTSDSPNSNQELATLDEVPESSSKKLSIEEQQQLEFRVKKLRSVIRRTMDIKVHTGEIHCKYVGHILS</sequence>
<dbReference type="AlphaFoldDB" id="A0AAN4ZIF9"/>
<feature type="compositionally biased region" description="Polar residues" evidence="1">
    <location>
        <begin position="12"/>
        <end position="33"/>
    </location>
</feature>
<feature type="non-terminal residue" evidence="3">
    <location>
        <position position="91"/>
    </location>
</feature>
<keyword evidence="4" id="KW-1185">Reference proteome</keyword>
<feature type="non-terminal residue" evidence="3">
    <location>
        <position position="1"/>
    </location>
</feature>
<evidence type="ECO:0000313" key="4">
    <source>
        <dbReference type="Proteomes" id="UP001328107"/>
    </source>
</evidence>
<proteinExistence type="predicted"/>